<dbReference type="AlphaFoldDB" id="F7ZLK0"/>
<organism evidence="2 3">
    <name type="scientific">Roseobacter litoralis (strain ATCC 49566 / DSM 6996 / JCM 21268 / NBRC 15278 / OCh 149)</name>
    <dbReference type="NCBI Taxonomy" id="391595"/>
    <lineage>
        <taxon>Bacteria</taxon>
        <taxon>Pseudomonadati</taxon>
        <taxon>Pseudomonadota</taxon>
        <taxon>Alphaproteobacteria</taxon>
        <taxon>Rhodobacterales</taxon>
        <taxon>Roseobacteraceae</taxon>
        <taxon>Roseobacter</taxon>
    </lineage>
</organism>
<dbReference type="Proteomes" id="UP000001353">
    <property type="component" value="Chromosome"/>
</dbReference>
<feature type="compositionally biased region" description="Basic and acidic residues" evidence="1">
    <location>
        <begin position="18"/>
        <end position="34"/>
    </location>
</feature>
<keyword evidence="3" id="KW-1185">Reference proteome</keyword>
<evidence type="ECO:0000313" key="3">
    <source>
        <dbReference type="Proteomes" id="UP000001353"/>
    </source>
</evidence>
<evidence type="ECO:0000313" key="2">
    <source>
        <dbReference type="EMBL" id="AEI94051.1"/>
    </source>
</evidence>
<gene>
    <name evidence="2" type="ordered locus">RLO149_c020750</name>
</gene>
<sequence>MFPIHFMLVSGPQATRSQRTDFEHHHHQDERTAGDHSSVSFAIAGSVTIRVQKMQAVRAPD</sequence>
<proteinExistence type="predicted"/>
<dbReference type="KEGG" id="rli:RLO149_c020750"/>
<name>F7ZLK0_ROSLO</name>
<reference evidence="2 3" key="1">
    <citation type="journal article" date="2011" name="BMC Genomics">
        <title>Comparative genome analysis and genome-guided physiological analysis of Roseobacter litoralis.</title>
        <authorList>
            <person name="Kalhoefer D."/>
            <person name="Thole S."/>
            <person name="Voget S."/>
            <person name="Lehmann R."/>
            <person name="Liesegang H."/>
            <person name="Wollher A."/>
            <person name="Daniel R."/>
            <person name="Simon M."/>
            <person name="Brinkhoff T."/>
        </authorList>
    </citation>
    <scope>NUCLEOTIDE SEQUENCE [LARGE SCALE GENOMIC DNA]</scope>
    <source>
        <strain evidence="3">ATCC 49566 / DSM 6996 / JCM 21268 / NBRC 15278 / OCh 149</strain>
    </source>
</reference>
<accession>F7ZLK0</accession>
<evidence type="ECO:0000256" key="1">
    <source>
        <dbReference type="SAM" id="MobiDB-lite"/>
    </source>
</evidence>
<dbReference type="HOGENOM" id="CLU_2919908_0_0_5"/>
<feature type="region of interest" description="Disordered" evidence="1">
    <location>
        <begin position="10"/>
        <end position="38"/>
    </location>
</feature>
<protein>
    <submittedName>
        <fullName evidence="2">Uncharacterized protein</fullName>
    </submittedName>
</protein>
<dbReference type="EMBL" id="CP002623">
    <property type="protein sequence ID" value="AEI94051.1"/>
    <property type="molecule type" value="Genomic_DNA"/>
</dbReference>